<dbReference type="InterPro" id="IPR036034">
    <property type="entry name" value="PDZ_sf"/>
</dbReference>
<accession>A0A317CJR5</accession>
<dbReference type="SMART" id="SM00245">
    <property type="entry name" value="TSPc"/>
    <property type="match status" value="1"/>
</dbReference>
<keyword evidence="7" id="KW-0732">Signal</keyword>
<dbReference type="Pfam" id="PF22694">
    <property type="entry name" value="CtpB_N-like"/>
    <property type="match status" value="1"/>
</dbReference>
<dbReference type="EMBL" id="QGKL01000010">
    <property type="protein sequence ID" value="PWQ98824.1"/>
    <property type="molecule type" value="Genomic_DNA"/>
</dbReference>
<protein>
    <submittedName>
        <fullName evidence="9">Peptidase S41</fullName>
    </submittedName>
</protein>
<evidence type="ECO:0000256" key="3">
    <source>
        <dbReference type="ARBA" id="ARBA00022801"/>
    </source>
</evidence>
<dbReference type="GO" id="GO:0008236">
    <property type="term" value="F:serine-type peptidase activity"/>
    <property type="evidence" value="ECO:0007669"/>
    <property type="project" value="UniProtKB-KW"/>
</dbReference>
<keyword evidence="2 5" id="KW-0645">Protease</keyword>
<keyword evidence="3 5" id="KW-0378">Hydrolase</keyword>
<dbReference type="FunFam" id="2.30.42.10:FF:000063">
    <property type="entry name" value="Peptidase, S41 family"/>
    <property type="match status" value="1"/>
</dbReference>
<dbReference type="OrthoDB" id="9812068at2"/>
<evidence type="ECO:0000256" key="4">
    <source>
        <dbReference type="ARBA" id="ARBA00022825"/>
    </source>
</evidence>
<dbReference type="Gene3D" id="3.90.226.10">
    <property type="entry name" value="2-enoyl-CoA Hydratase, Chain A, domain 1"/>
    <property type="match status" value="1"/>
</dbReference>
<organism evidence="9 10">
    <name type="scientific">Leucothrix arctica</name>
    <dbReference type="NCBI Taxonomy" id="1481894"/>
    <lineage>
        <taxon>Bacteria</taxon>
        <taxon>Pseudomonadati</taxon>
        <taxon>Pseudomonadota</taxon>
        <taxon>Gammaproteobacteria</taxon>
        <taxon>Thiotrichales</taxon>
        <taxon>Thiotrichaceae</taxon>
        <taxon>Leucothrix</taxon>
    </lineage>
</organism>
<dbReference type="NCBIfam" id="TIGR00225">
    <property type="entry name" value="prc"/>
    <property type="match status" value="1"/>
</dbReference>
<evidence type="ECO:0000256" key="2">
    <source>
        <dbReference type="ARBA" id="ARBA00022670"/>
    </source>
</evidence>
<feature type="domain" description="PDZ" evidence="8">
    <location>
        <begin position="92"/>
        <end position="160"/>
    </location>
</feature>
<dbReference type="CDD" id="cd06782">
    <property type="entry name" value="cpPDZ_CPP-like"/>
    <property type="match status" value="1"/>
</dbReference>
<dbReference type="InterPro" id="IPR029045">
    <property type="entry name" value="ClpP/crotonase-like_dom_sf"/>
</dbReference>
<dbReference type="PANTHER" id="PTHR32060">
    <property type="entry name" value="TAIL-SPECIFIC PROTEASE"/>
    <property type="match status" value="1"/>
</dbReference>
<dbReference type="AlphaFoldDB" id="A0A317CJR5"/>
<dbReference type="SUPFAM" id="SSF50156">
    <property type="entry name" value="PDZ domain-like"/>
    <property type="match status" value="1"/>
</dbReference>
<evidence type="ECO:0000256" key="6">
    <source>
        <dbReference type="SAM" id="MobiDB-lite"/>
    </source>
</evidence>
<dbReference type="Proteomes" id="UP000245506">
    <property type="component" value="Unassembled WGS sequence"/>
</dbReference>
<comment type="caution">
    <text evidence="9">The sequence shown here is derived from an EMBL/GenBank/DDBJ whole genome shotgun (WGS) entry which is preliminary data.</text>
</comment>
<dbReference type="GO" id="GO:0007165">
    <property type="term" value="P:signal transduction"/>
    <property type="evidence" value="ECO:0007669"/>
    <property type="project" value="TreeGrafter"/>
</dbReference>
<evidence type="ECO:0000259" key="8">
    <source>
        <dbReference type="PROSITE" id="PS50106"/>
    </source>
</evidence>
<feature type="region of interest" description="Disordered" evidence="6">
    <location>
        <begin position="394"/>
        <end position="427"/>
    </location>
</feature>
<gene>
    <name evidence="9" type="ORF">DKT75_02820</name>
</gene>
<feature type="compositionally biased region" description="Basic and acidic residues" evidence="6">
    <location>
        <begin position="407"/>
        <end position="427"/>
    </location>
</feature>
<dbReference type="PROSITE" id="PS50106">
    <property type="entry name" value="PDZ"/>
    <property type="match status" value="1"/>
</dbReference>
<dbReference type="RefSeq" id="WP_109821980.1">
    <property type="nucleotide sequence ID" value="NZ_QGKL01000010.1"/>
</dbReference>
<dbReference type="Pfam" id="PF03572">
    <property type="entry name" value="Peptidase_S41"/>
    <property type="match status" value="1"/>
</dbReference>
<dbReference type="SUPFAM" id="SSF52096">
    <property type="entry name" value="ClpP/crotonase"/>
    <property type="match status" value="1"/>
</dbReference>
<proteinExistence type="inferred from homology"/>
<sequence>MRIKTNKTLTTGLIAGAVLGVAFTASLSVSAFKDNKATSVPLEELQKFTQVYMRIKRDYVEEVDDKKLMSDAISGMLTGLDPHSAYLDEDAFTELQVGTSGEFGGLGIEVGMENGFVKVISPIDDTPAQKAGIESGDLIIRLDDKPVKGLTLSDAVKLMRGKPGEPINLMVVREGKDRPFTIKVVRDIIRVKSVKQRMLEDGFGYVRISSFQSKTTQGVAEGIAELVKENDGALKGLVLDLRNNPGGVLNGAVGVSDLFLESGKIVYTEGRVEDAVMRYDAEKGDILEGAPLVVLVNQGSASASEIVAGAVQDHKRALIVGVKTFGKGSVQTVLPVDQSTAVKLTTARYFTPLGRSIQATGIEPDIKAEPLKLTNGKKKTDDEETIAPLSEADLAGHLSNPSGEEDDKSKTAQDLAKEATKDDKITDEEKKKLAEAKSDNLVEEDFQLYTAISVLKSMVLAKQLK</sequence>
<dbReference type="GO" id="GO:0006508">
    <property type="term" value="P:proteolysis"/>
    <property type="evidence" value="ECO:0007669"/>
    <property type="project" value="UniProtKB-KW"/>
</dbReference>
<dbReference type="CDD" id="cd07560">
    <property type="entry name" value="Peptidase_S41_CPP"/>
    <property type="match status" value="1"/>
</dbReference>
<dbReference type="InterPro" id="IPR001478">
    <property type="entry name" value="PDZ"/>
</dbReference>
<dbReference type="Gene3D" id="2.30.42.10">
    <property type="match status" value="1"/>
</dbReference>
<dbReference type="PANTHER" id="PTHR32060:SF30">
    <property type="entry name" value="CARBOXY-TERMINAL PROCESSING PROTEASE CTPA"/>
    <property type="match status" value="1"/>
</dbReference>
<dbReference type="GO" id="GO:0030288">
    <property type="term" value="C:outer membrane-bounded periplasmic space"/>
    <property type="evidence" value="ECO:0007669"/>
    <property type="project" value="TreeGrafter"/>
</dbReference>
<keyword evidence="10" id="KW-1185">Reference proteome</keyword>
<dbReference type="Gene3D" id="3.30.750.44">
    <property type="match status" value="1"/>
</dbReference>
<evidence type="ECO:0000313" key="9">
    <source>
        <dbReference type="EMBL" id="PWQ98824.1"/>
    </source>
</evidence>
<evidence type="ECO:0000256" key="5">
    <source>
        <dbReference type="RuleBase" id="RU004404"/>
    </source>
</evidence>
<feature type="signal peptide" evidence="7">
    <location>
        <begin position="1"/>
        <end position="31"/>
    </location>
</feature>
<evidence type="ECO:0000256" key="1">
    <source>
        <dbReference type="ARBA" id="ARBA00009179"/>
    </source>
</evidence>
<comment type="similarity">
    <text evidence="1 5">Belongs to the peptidase S41A family.</text>
</comment>
<dbReference type="GO" id="GO:0004175">
    <property type="term" value="F:endopeptidase activity"/>
    <property type="evidence" value="ECO:0007669"/>
    <property type="project" value="TreeGrafter"/>
</dbReference>
<reference evidence="9 10" key="1">
    <citation type="submission" date="2018-05" db="EMBL/GenBank/DDBJ databases">
        <title>Leucothrix arctica sp. nov., isolated from Arctic seawater.</title>
        <authorList>
            <person name="Choi A."/>
            <person name="Baek K."/>
        </authorList>
    </citation>
    <scope>NUCLEOTIDE SEQUENCE [LARGE SCALE GENOMIC DNA]</scope>
    <source>
        <strain evidence="9 10">IMCC9719</strain>
    </source>
</reference>
<evidence type="ECO:0000313" key="10">
    <source>
        <dbReference type="Proteomes" id="UP000245506"/>
    </source>
</evidence>
<dbReference type="InterPro" id="IPR004447">
    <property type="entry name" value="Peptidase_S41A"/>
</dbReference>
<dbReference type="Pfam" id="PF13180">
    <property type="entry name" value="PDZ_2"/>
    <property type="match status" value="1"/>
</dbReference>
<name>A0A317CJR5_9GAMM</name>
<evidence type="ECO:0000256" key="7">
    <source>
        <dbReference type="SAM" id="SignalP"/>
    </source>
</evidence>
<dbReference type="FunFam" id="3.90.226.10:FF:000029">
    <property type="entry name" value="Peptidase, S41 family"/>
    <property type="match status" value="1"/>
</dbReference>
<keyword evidence="4 5" id="KW-0720">Serine protease</keyword>
<feature type="chain" id="PRO_5016332813" evidence="7">
    <location>
        <begin position="32"/>
        <end position="465"/>
    </location>
</feature>
<dbReference type="SMART" id="SM00228">
    <property type="entry name" value="PDZ"/>
    <property type="match status" value="1"/>
</dbReference>
<dbReference type="InterPro" id="IPR055210">
    <property type="entry name" value="CtpA/B_N"/>
</dbReference>
<dbReference type="InterPro" id="IPR005151">
    <property type="entry name" value="Tail-specific_protease"/>
</dbReference>